<dbReference type="Proteomes" id="UP001162992">
    <property type="component" value="Chromosome 2"/>
</dbReference>
<accession>A0ACC2EEH0</accession>
<organism evidence="1 2">
    <name type="scientific">Diphasiastrum complanatum</name>
    <name type="common">Issler's clubmoss</name>
    <name type="synonym">Lycopodium complanatum</name>
    <dbReference type="NCBI Taxonomy" id="34168"/>
    <lineage>
        <taxon>Eukaryota</taxon>
        <taxon>Viridiplantae</taxon>
        <taxon>Streptophyta</taxon>
        <taxon>Embryophyta</taxon>
        <taxon>Tracheophyta</taxon>
        <taxon>Lycopodiopsida</taxon>
        <taxon>Lycopodiales</taxon>
        <taxon>Lycopodiaceae</taxon>
        <taxon>Lycopodioideae</taxon>
        <taxon>Diphasiastrum</taxon>
    </lineage>
</organism>
<sequence length="310" mass="35189">MHCDESEVPLYHTFACMAILRESHYLCMAKGYAVKGIKILLNSLFLAFHHRFCWCPRSSMERHCAAASRIAADEHQRRDAAIYSSYLPTYRSCFSSRPLVTSAQIIAPKHMHADPPHEDSQPQTTLQVMRQEDGNDNFSMLDHAPPDICNSCNLVLKSDESEQPYVHAVANDNSCKVFFQPNIQMPSSGSATGYKYLHLKPRPFSDHFELRRTKSASGISISISNSSDIVLFKRVEDMPGKPKLCSIEEHPCPENEFSQPLKRNYPGFCLNTCMDDAENEAEETVATRQHFADKLFCCLPAFGRRKYSRP</sequence>
<comment type="caution">
    <text evidence="1">The sequence shown here is derived from an EMBL/GenBank/DDBJ whole genome shotgun (WGS) entry which is preliminary data.</text>
</comment>
<evidence type="ECO:0000313" key="2">
    <source>
        <dbReference type="Proteomes" id="UP001162992"/>
    </source>
</evidence>
<proteinExistence type="predicted"/>
<gene>
    <name evidence="1" type="ORF">O6H91_02G037300</name>
</gene>
<evidence type="ECO:0000313" key="1">
    <source>
        <dbReference type="EMBL" id="KAJ7564862.1"/>
    </source>
</evidence>
<keyword evidence="2" id="KW-1185">Reference proteome</keyword>
<reference evidence="2" key="1">
    <citation type="journal article" date="2024" name="Proc. Natl. Acad. Sci. U.S.A.">
        <title>Extraordinary preservation of gene collinearity over three hundred million years revealed in homosporous lycophytes.</title>
        <authorList>
            <person name="Li C."/>
            <person name="Wickell D."/>
            <person name="Kuo L.Y."/>
            <person name="Chen X."/>
            <person name="Nie B."/>
            <person name="Liao X."/>
            <person name="Peng D."/>
            <person name="Ji J."/>
            <person name="Jenkins J."/>
            <person name="Williams M."/>
            <person name="Shu S."/>
            <person name="Plott C."/>
            <person name="Barry K."/>
            <person name="Rajasekar S."/>
            <person name="Grimwood J."/>
            <person name="Han X."/>
            <person name="Sun S."/>
            <person name="Hou Z."/>
            <person name="He W."/>
            <person name="Dai G."/>
            <person name="Sun C."/>
            <person name="Schmutz J."/>
            <person name="Leebens-Mack J.H."/>
            <person name="Li F.W."/>
            <person name="Wang L."/>
        </authorList>
    </citation>
    <scope>NUCLEOTIDE SEQUENCE [LARGE SCALE GENOMIC DNA]</scope>
    <source>
        <strain evidence="2">cv. PW_Plant_1</strain>
    </source>
</reference>
<protein>
    <submittedName>
        <fullName evidence="1">Uncharacterized protein</fullName>
    </submittedName>
</protein>
<dbReference type="EMBL" id="CM055093">
    <property type="protein sequence ID" value="KAJ7564862.1"/>
    <property type="molecule type" value="Genomic_DNA"/>
</dbReference>
<name>A0ACC2EEH0_DIPCM</name>